<dbReference type="InterPro" id="IPR039747">
    <property type="entry name" value="RPABC4"/>
</dbReference>
<keyword evidence="8" id="KW-1185">Reference proteome</keyword>
<dbReference type="SUPFAM" id="SSF63393">
    <property type="entry name" value="RNA polymerase subunits"/>
    <property type="match status" value="1"/>
</dbReference>
<dbReference type="PANTHER" id="PTHR12056:SF2">
    <property type="entry name" value="GEO11084P1"/>
    <property type="match status" value="1"/>
</dbReference>
<keyword evidence="2" id="KW-0479">Metal-binding</keyword>
<comment type="similarity">
    <text evidence="5">Belongs to the archaeal Rpo12/eukaryotic RPC10 RNA polymerase subunit family.</text>
</comment>
<evidence type="ECO:0000313" key="7">
    <source>
        <dbReference type="EMBL" id="KAK4125746.1"/>
    </source>
</evidence>
<dbReference type="EMBL" id="MU853225">
    <property type="protein sequence ID" value="KAK4125746.1"/>
    <property type="molecule type" value="Genomic_DNA"/>
</dbReference>
<name>A0AAN6U636_9PEZI</name>
<reference evidence="7" key="1">
    <citation type="journal article" date="2023" name="Mol. Phylogenet. Evol.">
        <title>Genome-scale phylogeny and comparative genomics of the fungal order Sordariales.</title>
        <authorList>
            <person name="Hensen N."/>
            <person name="Bonometti L."/>
            <person name="Westerberg I."/>
            <person name="Brannstrom I.O."/>
            <person name="Guillou S."/>
            <person name="Cros-Aarteil S."/>
            <person name="Calhoun S."/>
            <person name="Haridas S."/>
            <person name="Kuo A."/>
            <person name="Mondo S."/>
            <person name="Pangilinan J."/>
            <person name="Riley R."/>
            <person name="LaButti K."/>
            <person name="Andreopoulos B."/>
            <person name="Lipzen A."/>
            <person name="Chen C."/>
            <person name="Yan M."/>
            <person name="Daum C."/>
            <person name="Ng V."/>
            <person name="Clum A."/>
            <person name="Steindorff A."/>
            <person name="Ohm R.A."/>
            <person name="Martin F."/>
            <person name="Silar P."/>
            <person name="Natvig D.O."/>
            <person name="Lalanne C."/>
            <person name="Gautier V."/>
            <person name="Ament-Velasquez S.L."/>
            <person name="Kruys A."/>
            <person name="Hutchinson M.I."/>
            <person name="Powell A.J."/>
            <person name="Barry K."/>
            <person name="Miller A.N."/>
            <person name="Grigoriev I.V."/>
            <person name="Debuchy R."/>
            <person name="Gladieux P."/>
            <person name="Hiltunen Thoren M."/>
            <person name="Johannesson H."/>
        </authorList>
    </citation>
    <scope>NUCLEOTIDE SEQUENCE</scope>
    <source>
        <strain evidence="7">CBS 731.68</strain>
    </source>
</reference>
<dbReference type="InterPro" id="IPR006591">
    <property type="entry name" value="RNAP_P/RPABC4"/>
</dbReference>
<dbReference type="GO" id="GO:0008270">
    <property type="term" value="F:zinc ion binding"/>
    <property type="evidence" value="ECO:0007669"/>
    <property type="project" value="InterPro"/>
</dbReference>
<evidence type="ECO:0000256" key="3">
    <source>
        <dbReference type="ARBA" id="ARBA00022833"/>
    </source>
</evidence>
<dbReference type="GO" id="GO:0005736">
    <property type="term" value="C:RNA polymerase I complex"/>
    <property type="evidence" value="ECO:0007669"/>
    <property type="project" value="TreeGrafter"/>
</dbReference>
<dbReference type="GO" id="GO:0006351">
    <property type="term" value="P:DNA-templated transcription"/>
    <property type="evidence" value="ECO:0007669"/>
    <property type="project" value="InterPro"/>
</dbReference>
<dbReference type="RefSeq" id="XP_062649517.1">
    <property type="nucleotide sequence ID" value="XM_062796112.1"/>
</dbReference>
<comment type="caution">
    <text evidence="7">The sequence shown here is derived from an EMBL/GenBank/DDBJ whole genome shotgun (WGS) entry which is preliminary data.</text>
</comment>
<dbReference type="Gene3D" id="2.20.28.30">
    <property type="entry name" value="RNA polymerase ii, chain L"/>
    <property type="match status" value="1"/>
</dbReference>
<evidence type="ECO:0000256" key="1">
    <source>
        <dbReference type="ARBA" id="ARBA00004123"/>
    </source>
</evidence>
<dbReference type="PANTHER" id="PTHR12056">
    <property type="entry name" value="DNA-DIRECTED RNA POLYMERASES I, II, AND III"/>
    <property type="match status" value="1"/>
</dbReference>
<protein>
    <recommendedName>
        <fullName evidence="9">Metallothionein-I gene transcription activator</fullName>
    </recommendedName>
</protein>
<evidence type="ECO:0000256" key="4">
    <source>
        <dbReference type="ARBA" id="ARBA00023242"/>
    </source>
</evidence>
<evidence type="ECO:0000313" key="8">
    <source>
        <dbReference type="Proteomes" id="UP001302602"/>
    </source>
</evidence>
<dbReference type="GO" id="GO:0005665">
    <property type="term" value="C:RNA polymerase II, core complex"/>
    <property type="evidence" value="ECO:0007669"/>
    <property type="project" value="TreeGrafter"/>
</dbReference>
<dbReference type="InterPro" id="IPR029040">
    <property type="entry name" value="RPABC4/Spt4"/>
</dbReference>
<dbReference type="FunFam" id="2.20.28.30:FF:000002">
    <property type="entry name" value="DNA-directed RNA polymerases II, IV and V subunit 12"/>
    <property type="match status" value="1"/>
</dbReference>
<evidence type="ECO:0000256" key="2">
    <source>
        <dbReference type="ARBA" id="ARBA00022723"/>
    </source>
</evidence>
<proteinExistence type="inferred from homology"/>
<reference evidence="7" key="2">
    <citation type="submission" date="2023-05" db="EMBL/GenBank/DDBJ databases">
        <authorList>
            <consortium name="Lawrence Berkeley National Laboratory"/>
            <person name="Steindorff A."/>
            <person name="Hensen N."/>
            <person name="Bonometti L."/>
            <person name="Westerberg I."/>
            <person name="Brannstrom I.O."/>
            <person name="Guillou S."/>
            <person name="Cros-Aarteil S."/>
            <person name="Calhoun S."/>
            <person name="Haridas S."/>
            <person name="Kuo A."/>
            <person name="Mondo S."/>
            <person name="Pangilinan J."/>
            <person name="Riley R."/>
            <person name="Labutti K."/>
            <person name="Andreopoulos B."/>
            <person name="Lipzen A."/>
            <person name="Chen C."/>
            <person name="Yanf M."/>
            <person name="Daum C."/>
            <person name="Ng V."/>
            <person name="Clum A."/>
            <person name="Ohm R."/>
            <person name="Martin F."/>
            <person name="Silar P."/>
            <person name="Natvig D."/>
            <person name="Lalanne C."/>
            <person name="Gautier V."/>
            <person name="Ament-Velasquez S.L."/>
            <person name="Kruys A."/>
            <person name="Hutchinson M.I."/>
            <person name="Powell A.J."/>
            <person name="Barry K."/>
            <person name="Miller A.N."/>
            <person name="Grigoriev I.V."/>
            <person name="Debuchy R."/>
            <person name="Gladieux P."/>
            <person name="Thoren M.H."/>
            <person name="Johannesson H."/>
        </authorList>
    </citation>
    <scope>NUCLEOTIDE SEQUENCE</scope>
    <source>
        <strain evidence="7">CBS 731.68</strain>
    </source>
</reference>
<organism evidence="7 8">
    <name type="scientific">Parathielavia appendiculata</name>
    <dbReference type="NCBI Taxonomy" id="2587402"/>
    <lineage>
        <taxon>Eukaryota</taxon>
        <taxon>Fungi</taxon>
        <taxon>Dikarya</taxon>
        <taxon>Ascomycota</taxon>
        <taxon>Pezizomycotina</taxon>
        <taxon>Sordariomycetes</taxon>
        <taxon>Sordariomycetidae</taxon>
        <taxon>Sordariales</taxon>
        <taxon>Chaetomiaceae</taxon>
        <taxon>Parathielavia</taxon>
    </lineage>
</organism>
<evidence type="ECO:0000256" key="6">
    <source>
        <dbReference type="SAM" id="MobiDB-lite"/>
    </source>
</evidence>
<gene>
    <name evidence="7" type="ORF">N657DRAFT_678800</name>
</gene>
<dbReference type="GO" id="GO:0003677">
    <property type="term" value="F:DNA binding"/>
    <property type="evidence" value="ECO:0007669"/>
    <property type="project" value="InterPro"/>
</dbReference>
<dbReference type="Proteomes" id="UP001302602">
    <property type="component" value="Unassembled WGS sequence"/>
</dbReference>
<evidence type="ECO:0000256" key="5">
    <source>
        <dbReference type="ARBA" id="ARBA00025770"/>
    </source>
</evidence>
<dbReference type="GO" id="GO:0003899">
    <property type="term" value="F:DNA-directed RNA polymerase activity"/>
    <property type="evidence" value="ECO:0007669"/>
    <property type="project" value="InterPro"/>
</dbReference>
<keyword evidence="4" id="KW-0539">Nucleus</keyword>
<sequence length="84" mass="9061">MSREQYQIPTGSPTIGAGSGTTGAGSFNASVARDYESGGTMHYLCGDCAVRVPLEKGAPIRCQKCGARVLYKERTKRMVQFEAR</sequence>
<feature type="region of interest" description="Disordered" evidence="6">
    <location>
        <begin position="1"/>
        <end position="23"/>
    </location>
</feature>
<keyword evidence="3" id="KW-0862">Zinc</keyword>
<dbReference type="GeneID" id="87832880"/>
<evidence type="ECO:0008006" key="9">
    <source>
        <dbReference type="Google" id="ProtNLM"/>
    </source>
</evidence>
<dbReference type="SMART" id="SM00659">
    <property type="entry name" value="RPOLCX"/>
    <property type="match status" value="1"/>
</dbReference>
<dbReference type="Pfam" id="PF03604">
    <property type="entry name" value="Zn_ribbon_RPAB4"/>
    <property type="match status" value="1"/>
</dbReference>
<dbReference type="GO" id="GO:0005666">
    <property type="term" value="C:RNA polymerase III complex"/>
    <property type="evidence" value="ECO:0007669"/>
    <property type="project" value="TreeGrafter"/>
</dbReference>
<dbReference type="AlphaFoldDB" id="A0AAN6U636"/>
<comment type="subcellular location">
    <subcellularLocation>
        <location evidence="1">Nucleus</location>
    </subcellularLocation>
</comment>
<accession>A0AAN6U636</accession>